<gene>
    <name evidence="2" type="ORF">ACFO6S_09620</name>
</gene>
<dbReference type="EMBL" id="JBHSFO010000004">
    <property type="protein sequence ID" value="MFC4603939.1"/>
    <property type="molecule type" value="Genomic_DNA"/>
</dbReference>
<organism evidence="2 3">
    <name type="scientific">Rhodococcus kronopolitis</name>
    <dbReference type="NCBI Taxonomy" id="1460226"/>
    <lineage>
        <taxon>Bacteria</taxon>
        <taxon>Bacillati</taxon>
        <taxon>Actinomycetota</taxon>
        <taxon>Actinomycetes</taxon>
        <taxon>Mycobacteriales</taxon>
        <taxon>Nocardiaceae</taxon>
        <taxon>Rhodococcus</taxon>
    </lineage>
</organism>
<keyword evidence="3" id="KW-1185">Reference proteome</keyword>
<protein>
    <submittedName>
        <fullName evidence="2">Uncharacterized protein</fullName>
    </submittedName>
</protein>
<comment type="caution">
    <text evidence="2">The sequence shown here is derived from an EMBL/GenBank/DDBJ whole genome shotgun (WGS) entry which is preliminary data.</text>
</comment>
<dbReference type="Proteomes" id="UP001595914">
    <property type="component" value="Unassembled WGS sequence"/>
</dbReference>
<name>A0ABV9FUG3_9NOCA</name>
<feature type="compositionally biased region" description="Gly residues" evidence="1">
    <location>
        <begin position="24"/>
        <end position="34"/>
    </location>
</feature>
<sequence>MTAAAVLAGSGTAIADPSSALGSTGAGSADGGGSPAASVLTPQGDPRQVPAEFFGLNGARIISPENAAQWHDPVFRQALSGIEAGLLRVQGGTTSQWIDWRTGLFDEREGSLFVGQNEGGQPLLLADWAQLARETGATPIFDLNVLTSTLGEQIEMLRAAKQLGMEVRYVELGNELWDPAKFYQQVYPTGADYAKAMNGWIVALRAEFPGIEIGVFGADESSMVTTILGERLQGWNAGLYANIVGADAVAIHPYWVPDPVQADIGATVAGGTFAWNAFSEKVLDKVPAAMSVWLSEYNQISLPLGEIPGFPPHLIPGVPQTWAVGLGVASFALASLTEPRVAMSVIHAAIDGQPSERSRAANGNEEIHAVLADGSGGSTEFGRTAINEVLTPIYARARGGATVQELRAESAPTVTATMLSPLGVSQVPAVVGAAFLGQDPGAFLVNLSDRPVRVTLPAALSGALTADTLSAPPLSNPAFTPADTVSSSRTEVAGEAVLPPYSLTELSAP</sequence>
<reference evidence="3" key="1">
    <citation type="journal article" date="2019" name="Int. J. Syst. Evol. Microbiol.">
        <title>The Global Catalogue of Microorganisms (GCM) 10K type strain sequencing project: providing services to taxonomists for standard genome sequencing and annotation.</title>
        <authorList>
            <consortium name="The Broad Institute Genomics Platform"/>
            <consortium name="The Broad Institute Genome Sequencing Center for Infectious Disease"/>
            <person name="Wu L."/>
            <person name="Ma J."/>
        </authorList>
    </citation>
    <scope>NUCLEOTIDE SEQUENCE [LARGE SCALE GENOMIC DNA]</scope>
    <source>
        <strain evidence="3">CCUG 54520</strain>
    </source>
</reference>
<dbReference type="RefSeq" id="WP_378416369.1">
    <property type="nucleotide sequence ID" value="NZ_JBHSFO010000004.1"/>
</dbReference>
<dbReference type="SUPFAM" id="SSF51445">
    <property type="entry name" value="(Trans)glycosidases"/>
    <property type="match status" value="1"/>
</dbReference>
<evidence type="ECO:0000313" key="2">
    <source>
        <dbReference type="EMBL" id="MFC4603939.1"/>
    </source>
</evidence>
<dbReference type="InterPro" id="IPR017853">
    <property type="entry name" value="GH"/>
</dbReference>
<proteinExistence type="predicted"/>
<evidence type="ECO:0000313" key="3">
    <source>
        <dbReference type="Proteomes" id="UP001595914"/>
    </source>
</evidence>
<accession>A0ABV9FUG3</accession>
<dbReference type="Gene3D" id="3.20.20.80">
    <property type="entry name" value="Glycosidases"/>
    <property type="match status" value="1"/>
</dbReference>
<evidence type="ECO:0000256" key="1">
    <source>
        <dbReference type="SAM" id="MobiDB-lite"/>
    </source>
</evidence>
<feature type="region of interest" description="Disordered" evidence="1">
    <location>
        <begin position="17"/>
        <end position="45"/>
    </location>
</feature>